<dbReference type="PANTHER" id="PTHR12302">
    <property type="entry name" value="EBNA2 BINDING PROTEIN P100"/>
    <property type="match status" value="1"/>
</dbReference>
<dbReference type="Gene3D" id="2.40.50.90">
    <property type="match status" value="1"/>
</dbReference>
<evidence type="ECO:0000256" key="4">
    <source>
        <dbReference type="SAM" id="MobiDB-lite"/>
    </source>
</evidence>
<dbReference type="GO" id="GO:0006418">
    <property type="term" value="P:tRNA aminoacylation for protein translation"/>
    <property type="evidence" value="ECO:0007669"/>
    <property type="project" value="InterPro"/>
</dbReference>
<protein>
    <submittedName>
        <fullName evidence="6">Putative 38.1 kDa protein</fullName>
    </submittedName>
</protein>
<comment type="caution">
    <text evidence="6">The sequence shown here is derived from an EMBL/GenBank/DDBJ whole genome shotgun (WGS) entry which is preliminary data.</text>
</comment>
<dbReference type="InterPro" id="IPR035437">
    <property type="entry name" value="SNase_OB-fold_sf"/>
</dbReference>
<name>A0A0K9NIS2_ZOSMR</name>
<gene>
    <name evidence="6" type="ORF">ZOSMA_92G00020</name>
</gene>
<dbReference type="EMBL" id="LFYR01002147">
    <property type="protein sequence ID" value="KMZ56646.1"/>
    <property type="molecule type" value="Genomic_DNA"/>
</dbReference>
<dbReference type="Proteomes" id="UP000036987">
    <property type="component" value="Unassembled WGS sequence"/>
</dbReference>
<dbReference type="GO" id="GO:0005524">
    <property type="term" value="F:ATP binding"/>
    <property type="evidence" value="ECO:0007669"/>
    <property type="project" value="InterPro"/>
</dbReference>
<keyword evidence="2" id="KW-0255">Endonuclease</keyword>
<feature type="domain" description="TNase-like" evidence="5">
    <location>
        <begin position="153"/>
        <end position="330"/>
    </location>
</feature>
<dbReference type="PANTHER" id="PTHR12302:SF3">
    <property type="entry name" value="SERINE_THREONINE-PROTEIN KINASE 31"/>
    <property type="match status" value="1"/>
</dbReference>
<evidence type="ECO:0000313" key="7">
    <source>
        <dbReference type="Proteomes" id="UP000036987"/>
    </source>
</evidence>
<dbReference type="SUPFAM" id="SSF50199">
    <property type="entry name" value="Staphylococcal nuclease"/>
    <property type="match status" value="1"/>
</dbReference>
<evidence type="ECO:0000256" key="2">
    <source>
        <dbReference type="ARBA" id="ARBA00022759"/>
    </source>
</evidence>
<sequence length="348" mass="38834">MGNAIRHIRSEFGKEEEDSGVDLNGSNTQTLGPHGVTTATVGVSALAHDILNFDATSQVPDALSQYVVSSKKAQANWYRKLSVAWKEAKSPPKSPEDAARLVILSLKRHQKADVQGFLTFYGCPYLDKNEISDSDDTNLTPSSLPQGVKFKLETLPVDVKAVSDGDTITVYVDTANPSESSIVPKDILEATLARAQARKVKDFKTADTIHKTIVHAGYRVLPGPNNGETLARKYRIRLRGIDAPENSMPYGKESKEELAKLVQGKCLIVMIYDQDRYGRSVGDIYCNGIFVQEFMLKRGLAWHYHAYDKRPELSQWEKSARDSQKGLWASSNPEKPWDYRRDKRNATS</sequence>
<dbReference type="GO" id="GO:0004812">
    <property type="term" value="F:aminoacyl-tRNA ligase activity"/>
    <property type="evidence" value="ECO:0007669"/>
    <property type="project" value="InterPro"/>
</dbReference>
<dbReference type="SUPFAM" id="SSF47323">
    <property type="entry name" value="Anticodon-binding domain of a subclass of class I aminoacyl-tRNA synthetases"/>
    <property type="match status" value="1"/>
</dbReference>
<evidence type="ECO:0000259" key="5">
    <source>
        <dbReference type="PROSITE" id="PS50830"/>
    </source>
</evidence>
<dbReference type="STRING" id="29655.A0A0K9NIS2"/>
<reference evidence="7" key="1">
    <citation type="journal article" date="2016" name="Nature">
        <title>The genome of the seagrass Zostera marina reveals angiosperm adaptation to the sea.</title>
        <authorList>
            <person name="Olsen J.L."/>
            <person name="Rouze P."/>
            <person name="Verhelst B."/>
            <person name="Lin Y.-C."/>
            <person name="Bayer T."/>
            <person name="Collen J."/>
            <person name="Dattolo E."/>
            <person name="De Paoli E."/>
            <person name="Dittami S."/>
            <person name="Maumus F."/>
            <person name="Michel G."/>
            <person name="Kersting A."/>
            <person name="Lauritano C."/>
            <person name="Lohaus R."/>
            <person name="Toepel M."/>
            <person name="Tonon T."/>
            <person name="Vanneste K."/>
            <person name="Amirebrahimi M."/>
            <person name="Brakel J."/>
            <person name="Bostroem C."/>
            <person name="Chovatia M."/>
            <person name="Grimwood J."/>
            <person name="Jenkins J.W."/>
            <person name="Jueterbock A."/>
            <person name="Mraz A."/>
            <person name="Stam W.T."/>
            <person name="Tice H."/>
            <person name="Bornberg-Bauer E."/>
            <person name="Green P.J."/>
            <person name="Pearson G.A."/>
            <person name="Procaccini G."/>
            <person name="Duarte C.M."/>
            <person name="Schmutz J."/>
            <person name="Reusch T.B.H."/>
            <person name="Van de Peer Y."/>
        </authorList>
    </citation>
    <scope>NUCLEOTIDE SEQUENCE [LARGE SCALE GENOMIC DNA]</scope>
    <source>
        <strain evidence="7">cv. Finnish</strain>
    </source>
</reference>
<dbReference type="Pfam" id="PF00565">
    <property type="entry name" value="SNase"/>
    <property type="match status" value="1"/>
</dbReference>
<evidence type="ECO:0000313" key="6">
    <source>
        <dbReference type="EMBL" id="KMZ56646.1"/>
    </source>
</evidence>
<dbReference type="InterPro" id="IPR009080">
    <property type="entry name" value="tRNAsynth_Ia_anticodon-bd"/>
</dbReference>
<dbReference type="SMART" id="SM00318">
    <property type="entry name" value="SNc"/>
    <property type="match status" value="1"/>
</dbReference>
<keyword evidence="7" id="KW-1185">Reference proteome</keyword>
<organism evidence="6 7">
    <name type="scientific">Zostera marina</name>
    <name type="common">Eelgrass</name>
    <dbReference type="NCBI Taxonomy" id="29655"/>
    <lineage>
        <taxon>Eukaryota</taxon>
        <taxon>Viridiplantae</taxon>
        <taxon>Streptophyta</taxon>
        <taxon>Embryophyta</taxon>
        <taxon>Tracheophyta</taxon>
        <taxon>Spermatophyta</taxon>
        <taxon>Magnoliopsida</taxon>
        <taxon>Liliopsida</taxon>
        <taxon>Zosteraceae</taxon>
        <taxon>Zostera</taxon>
    </lineage>
</organism>
<evidence type="ECO:0000256" key="3">
    <source>
        <dbReference type="ARBA" id="ARBA00022801"/>
    </source>
</evidence>
<evidence type="ECO:0000256" key="1">
    <source>
        <dbReference type="ARBA" id="ARBA00022722"/>
    </source>
</evidence>
<keyword evidence="3" id="KW-0378">Hydrolase</keyword>
<feature type="compositionally biased region" description="Polar residues" evidence="4">
    <location>
        <begin position="24"/>
        <end position="33"/>
    </location>
</feature>
<dbReference type="OrthoDB" id="430293at2759"/>
<dbReference type="GO" id="GO:0003676">
    <property type="term" value="F:nucleic acid binding"/>
    <property type="evidence" value="ECO:0007669"/>
    <property type="project" value="InterPro"/>
</dbReference>
<dbReference type="GO" id="GO:0016787">
    <property type="term" value="F:hydrolase activity"/>
    <property type="evidence" value="ECO:0007669"/>
    <property type="project" value="UniProtKB-KW"/>
</dbReference>
<dbReference type="InterPro" id="IPR016071">
    <property type="entry name" value="Staphylococal_nuclease_OB-fold"/>
</dbReference>
<feature type="region of interest" description="Disordered" evidence="4">
    <location>
        <begin position="1"/>
        <end position="33"/>
    </location>
</feature>
<dbReference type="AlphaFoldDB" id="A0A0K9NIS2"/>
<feature type="region of interest" description="Disordered" evidence="4">
    <location>
        <begin position="324"/>
        <end position="348"/>
    </location>
</feature>
<dbReference type="GO" id="GO:0004519">
    <property type="term" value="F:endonuclease activity"/>
    <property type="evidence" value="ECO:0007669"/>
    <property type="project" value="UniProtKB-KW"/>
</dbReference>
<dbReference type="OMA" id="SPESKMP"/>
<accession>A0A0K9NIS2</accession>
<proteinExistence type="predicted"/>
<feature type="compositionally biased region" description="Basic and acidic residues" evidence="4">
    <location>
        <begin position="335"/>
        <end position="348"/>
    </location>
</feature>
<dbReference type="PROSITE" id="PS50830">
    <property type="entry name" value="TNASE_3"/>
    <property type="match status" value="1"/>
</dbReference>
<keyword evidence="1" id="KW-0540">Nuclease</keyword>
<dbReference type="InterPro" id="IPR002071">
    <property type="entry name" value="Thermonucl_AS"/>
</dbReference>
<dbReference type="PROSITE" id="PS01284">
    <property type="entry name" value="TNASE_2"/>
    <property type="match status" value="1"/>
</dbReference>